<evidence type="ECO:0000256" key="2">
    <source>
        <dbReference type="SAM" id="Coils"/>
    </source>
</evidence>
<keyword evidence="5" id="KW-1185">Reference proteome</keyword>
<proteinExistence type="predicted"/>
<keyword evidence="4" id="KW-0966">Cell projection</keyword>
<reference evidence="4 5" key="1">
    <citation type="submission" date="2017-02" db="EMBL/GenBank/DDBJ databases">
        <title>The complete genomic sequence of a novel cold adapted crude oil-degrading bacterium Planococcus qaidamina Y42.</title>
        <authorList>
            <person name="Yang R."/>
        </authorList>
    </citation>
    <scope>NUCLEOTIDE SEQUENCE [LARGE SCALE GENOMIC DNA]</scope>
    <source>
        <strain evidence="4 5">Y42</strain>
    </source>
</reference>
<sequence>MPQSVITALEELISIQQQLIVYADEKKTILIDRRIDDLNELVQQEARLVRQLNQADDKREQAVTALMGAHPSLRFHEFIDRLPDEIARKNIQSRMKTLQELLVELQAKNKINEQLLKDAMEFVHHMIEEVTRSRQQQYNYQSPHGQQTPPAGGTGFFDTKA</sequence>
<evidence type="ECO:0000313" key="4">
    <source>
        <dbReference type="EMBL" id="AQQ54141.1"/>
    </source>
</evidence>
<dbReference type="OrthoDB" id="2426993at2"/>
<evidence type="ECO:0000256" key="1">
    <source>
        <dbReference type="ARBA" id="ARBA00022795"/>
    </source>
</evidence>
<dbReference type="RefSeq" id="WP_077590034.1">
    <property type="nucleotide sequence ID" value="NZ_CP019640.1"/>
</dbReference>
<dbReference type="Pfam" id="PF05130">
    <property type="entry name" value="FlgN"/>
    <property type="match status" value="1"/>
</dbReference>
<dbReference type="Proteomes" id="UP000188184">
    <property type="component" value="Chromosome"/>
</dbReference>
<dbReference type="AlphaFoldDB" id="A0A1Q2L139"/>
<feature type="region of interest" description="Disordered" evidence="3">
    <location>
        <begin position="136"/>
        <end position="161"/>
    </location>
</feature>
<evidence type="ECO:0000313" key="5">
    <source>
        <dbReference type="Proteomes" id="UP000188184"/>
    </source>
</evidence>
<keyword evidence="2" id="KW-0175">Coiled coil</keyword>
<gene>
    <name evidence="4" type="ORF">B0X71_14190</name>
</gene>
<protein>
    <submittedName>
        <fullName evidence="4">Flagellar protein FlgN</fullName>
    </submittedName>
</protein>
<keyword evidence="4" id="KW-0282">Flagellum</keyword>
<dbReference type="InterPro" id="IPR036679">
    <property type="entry name" value="FlgN-like_sf"/>
</dbReference>
<dbReference type="InterPro" id="IPR007809">
    <property type="entry name" value="FlgN-like"/>
</dbReference>
<feature type="coiled-coil region" evidence="2">
    <location>
        <begin position="88"/>
        <end position="118"/>
    </location>
</feature>
<feature type="compositionally biased region" description="Polar residues" evidence="3">
    <location>
        <begin position="136"/>
        <end position="149"/>
    </location>
</feature>
<dbReference type="KEGG" id="pmar:B0X71_14190"/>
<keyword evidence="1" id="KW-1005">Bacterial flagellum biogenesis</keyword>
<evidence type="ECO:0000256" key="3">
    <source>
        <dbReference type="SAM" id="MobiDB-lite"/>
    </source>
</evidence>
<dbReference type="EMBL" id="CP019640">
    <property type="protein sequence ID" value="AQQ54141.1"/>
    <property type="molecule type" value="Genomic_DNA"/>
</dbReference>
<dbReference type="Gene3D" id="1.20.58.300">
    <property type="entry name" value="FlgN-like"/>
    <property type="match status" value="1"/>
</dbReference>
<dbReference type="GO" id="GO:0044780">
    <property type="term" value="P:bacterial-type flagellum assembly"/>
    <property type="evidence" value="ECO:0007669"/>
    <property type="project" value="InterPro"/>
</dbReference>
<name>A0A1Q2L139_9BACL</name>
<organism evidence="4 5">
    <name type="scientific">Planococcus lenghuensis</name>
    <dbReference type="NCBI Taxonomy" id="2213202"/>
    <lineage>
        <taxon>Bacteria</taxon>
        <taxon>Bacillati</taxon>
        <taxon>Bacillota</taxon>
        <taxon>Bacilli</taxon>
        <taxon>Bacillales</taxon>
        <taxon>Caryophanaceae</taxon>
        <taxon>Planococcus</taxon>
    </lineage>
</organism>
<accession>A0A1Q2L139</accession>
<keyword evidence="4" id="KW-0969">Cilium</keyword>
<dbReference type="SUPFAM" id="SSF140566">
    <property type="entry name" value="FlgN-like"/>
    <property type="match status" value="1"/>
</dbReference>